<sequence>MGTATLILGESGTGKSTSMRNIDPEITLLVKPVGKPLPFKSKDWLKWNNEKKTGTVLATDKSENIVKIINAAPHFGKRIVIIDDFQYVMSNEFMRRSDEKSFDKFTEIGRHAWDIIKAAQDAPDDLRVYFMAHTEETQMGRVKMKTIGRMLDEKITVEGMFTVVLRTLTRDDQFLFTTKNNGADTVKSPMGMFDANEIDNDLAFVDRTICDYWGITNVHDIKESAA</sequence>
<dbReference type="AlphaFoldDB" id="A0A095TEY5"/>
<keyword evidence="1" id="KW-0547">Nucleotide-binding</keyword>
<dbReference type="InterPro" id="IPR027417">
    <property type="entry name" value="P-loop_NTPase"/>
</dbReference>
<accession>A0A095TEY5</accession>
<dbReference type="GO" id="GO:0005524">
    <property type="term" value="F:ATP binding"/>
    <property type="evidence" value="ECO:0007669"/>
    <property type="project" value="UniProtKB-KW"/>
</dbReference>
<organism evidence="1 2">
    <name type="scientific">Tatumella morbirosei</name>
    <dbReference type="NCBI Taxonomy" id="642227"/>
    <lineage>
        <taxon>Bacteria</taxon>
        <taxon>Pseudomonadati</taxon>
        <taxon>Pseudomonadota</taxon>
        <taxon>Gammaproteobacteria</taxon>
        <taxon>Enterobacterales</taxon>
        <taxon>Erwiniaceae</taxon>
        <taxon>Tatumella</taxon>
    </lineage>
</organism>
<gene>
    <name evidence="1" type="ORF">HA49_08380</name>
</gene>
<dbReference type="EMBL" id="JPKR02000004">
    <property type="protein sequence ID" value="KGD75247.1"/>
    <property type="molecule type" value="Genomic_DNA"/>
</dbReference>
<reference evidence="1" key="1">
    <citation type="submission" date="2014-12" db="EMBL/GenBank/DDBJ databases">
        <title>The draft genome of the Tatumella morbirosei type strain, LMG23360T isolated from pineapple rot.</title>
        <authorList>
            <person name="Smits T.H."/>
            <person name="Palmer M."/>
            <person name="Venter S.N."/>
            <person name="Duffy B."/>
            <person name="Steenkamp E.T."/>
            <person name="Chan W.Y."/>
            <person name="Coutinho T.A."/>
            <person name="Coetzee M.P."/>
            <person name="De Maayer P."/>
        </authorList>
    </citation>
    <scope>NUCLEOTIDE SEQUENCE [LARGE SCALE GENOMIC DNA]</scope>
    <source>
        <strain evidence="1">LMG 23360</strain>
    </source>
</reference>
<dbReference type="STRING" id="642227.HA49_08380"/>
<dbReference type="eggNOG" id="ENOG502Z9VC">
    <property type="taxonomic scope" value="Bacteria"/>
</dbReference>
<dbReference type="SUPFAM" id="SSF52540">
    <property type="entry name" value="P-loop containing nucleoside triphosphate hydrolases"/>
    <property type="match status" value="1"/>
</dbReference>
<name>A0A095TEY5_9GAMM</name>
<comment type="caution">
    <text evidence="1">The sequence shown here is derived from an EMBL/GenBank/DDBJ whole genome shotgun (WGS) entry which is preliminary data.</text>
</comment>
<dbReference type="OrthoDB" id="8606643at2"/>
<protein>
    <submittedName>
        <fullName evidence="1">ATP-binding protein</fullName>
    </submittedName>
</protein>
<dbReference type="RefSeq" id="WP_038018839.1">
    <property type="nucleotide sequence ID" value="NZ_JPKR02000004.1"/>
</dbReference>
<keyword evidence="1" id="KW-0067">ATP-binding</keyword>
<dbReference type="Proteomes" id="UP000029577">
    <property type="component" value="Unassembled WGS sequence"/>
</dbReference>
<evidence type="ECO:0000313" key="1">
    <source>
        <dbReference type="EMBL" id="KGD75247.1"/>
    </source>
</evidence>
<evidence type="ECO:0000313" key="2">
    <source>
        <dbReference type="Proteomes" id="UP000029577"/>
    </source>
</evidence>
<proteinExistence type="predicted"/>
<keyword evidence="2" id="KW-1185">Reference proteome</keyword>